<dbReference type="InterPro" id="IPR004518">
    <property type="entry name" value="MazG-like_dom"/>
</dbReference>
<proteinExistence type="predicted"/>
<gene>
    <name evidence="2" type="primary">mazG</name>
    <name evidence="2" type="ORF">POL72_04190</name>
</gene>
<dbReference type="SUPFAM" id="SSF101386">
    <property type="entry name" value="all-alpha NTP pyrophosphatases"/>
    <property type="match status" value="2"/>
</dbReference>
<dbReference type="InterPro" id="IPR048015">
    <property type="entry name" value="NTP-PPase_MazG-like_N"/>
</dbReference>
<dbReference type="GO" id="GO:0047429">
    <property type="term" value="F:nucleoside triphosphate diphosphatase activity"/>
    <property type="evidence" value="ECO:0007669"/>
    <property type="project" value="UniProtKB-EC"/>
</dbReference>
<dbReference type="Proteomes" id="UP001217485">
    <property type="component" value="Unassembled WGS sequence"/>
</dbReference>
<dbReference type="RefSeq" id="WP_272093701.1">
    <property type="nucleotide sequence ID" value="NZ_JAQNDK010000001.1"/>
</dbReference>
<dbReference type="Gene3D" id="1.10.287.1080">
    <property type="entry name" value="MazG-like"/>
    <property type="match status" value="2"/>
</dbReference>
<dbReference type="CDD" id="cd11529">
    <property type="entry name" value="NTP-PPase_MazG_Cterm"/>
    <property type="match status" value="1"/>
</dbReference>
<evidence type="ECO:0000313" key="2">
    <source>
        <dbReference type="EMBL" id="MDC0676928.1"/>
    </source>
</evidence>
<dbReference type="InterPro" id="IPR048011">
    <property type="entry name" value="NTP-PPase_MazG-like_C"/>
</dbReference>
<comment type="caution">
    <text evidence="2">The sequence shown here is derived from an EMBL/GenBank/DDBJ whole genome shotgun (WGS) entry which is preliminary data.</text>
</comment>
<dbReference type="NCBIfam" id="NF007113">
    <property type="entry name" value="PRK09562.1"/>
    <property type="match status" value="1"/>
</dbReference>
<dbReference type="NCBIfam" id="TIGR00444">
    <property type="entry name" value="mazG"/>
    <property type="match status" value="1"/>
</dbReference>
<reference evidence="2 3" key="1">
    <citation type="submission" date="2023-01" db="EMBL/GenBank/DDBJ databases">
        <title>Minimal conservation of predation-associated metabolite biosynthetic gene clusters underscores biosynthetic potential of Myxococcota including descriptions for ten novel species: Archangium lansinium sp. nov., Myxococcus landrumus sp. nov., Nannocystis bai.</title>
        <authorList>
            <person name="Ahearne A."/>
            <person name="Stevens C."/>
            <person name="Dowd S."/>
        </authorList>
    </citation>
    <scope>NUCLEOTIDE SEQUENCE [LARGE SCALE GENOMIC DNA]</scope>
    <source>
        <strain evidence="2 3">WIWO2</strain>
    </source>
</reference>
<name>A0ABT5BU27_9BACT</name>
<evidence type="ECO:0000259" key="1">
    <source>
        <dbReference type="Pfam" id="PF03819"/>
    </source>
</evidence>
<keyword evidence="2" id="KW-0378">Hydrolase</keyword>
<feature type="domain" description="NTP pyrophosphohydrolase MazG-like" evidence="1">
    <location>
        <begin position="43"/>
        <end position="116"/>
    </location>
</feature>
<dbReference type="PANTHER" id="PTHR30522">
    <property type="entry name" value="NUCLEOSIDE TRIPHOSPHATE PYROPHOSPHOHYDROLASE"/>
    <property type="match status" value="1"/>
</dbReference>
<dbReference type="InterPro" id="IPR011551">
    <property type="entry name" value="NTP_PyrPHydrolase_MazG"/>
</dbReference>
<feature type="domain" description="NTP pyrophosphohydrolase MazG-like" evidence="1">
    <location>
        <begin position="186"/>
        <end position="245"/>
    </location>
</feature>
<dbReference type="CDD" id="cd11528">
    <property type="entry name" value="NTP-PPase_MazG_Nterm"/>
    <property type="match status" value="1"/>
</dbReference>
<protein>
    <submittedName>
        <fullName evidence="2">Nucleoside triphosphate pyrophosphohydrolase</fullName>
        <ecNumber evidence="2">3.6.1.9</ecNumber>
    </submittedName>
</protein>
<keyword evidence="3" id="KW-1185">Reference proteome</keyword>
<accession>A0ABT5BU27</accession>
<dbReference type="EC" id="3.6.1.9" evidence="2"/>
<evidence type="ECO:0000313" key="3">
    <source>
        <dbReference type="Proteomes" id="UP001217485"/>
    </source>
</evidence>
<dbReference type="EMBL" id="JAQNDK010000001">
    <property type="protein sequence ID" value="MDC0676928.1"/>
    <property type="molecule type" value="Genomic_DNA"/>
</dbReference>
<dbReference type="Pfam" id="PF03819">
    <property type="entry name" value="MazG"/>
    <property type="match status" value="2"/>
</dbReference>
<sequence>MPRSFEPVEAPPLPEQAGRTFPRMVELMQRLLAPDGCPWDREQSFATLRRYVLEEACEVIDAIDGGDRKELCAELGDLLLQVVFQAELARAEGAFGPDDVIAAICEKLVRRHPHVFADESAENADEVLQNWERIKAAERASQGKDRGVLGGVPRSLPALTRAQRVGEKVARVGFDWPDARGSRAKVDEEIGELDRALDSGDPAAIEEELGDVLFALGNLARHAGVDAEGALRRTIDKFTRRFEHVERRVVERHGGWPVKASRDTLTLEELDGYWDEAKRGERRT</sequence>
<organism evidence="2 3">
    <name type="scientific">Sorangium atrum</name>
    <dbReference type="NCBI Taxonomy" id="2995308"/>
    <lineage>
        <taxon>Bacteria</taxon>
        <taxon>Pseudomonadati</taxon>
        <taxon>Myxococcota</taxon>
        <taxon>Polyangia</taxon>
        <taxon>Polyangiales</taxon>
        <taxon>Polyangiaceae</taxon>
        <taxon>Sorangium</taxon>
    </lineage>
</organism>
<dbReference type="PANTHER" id="PTHR30522:SF0">
    <property type="entry name" value="NUCLEOSIDE TRIPHOSPHATE PYROPHOSPHOHYDROLASE"/>
    <property type="match status" value="1"/>
</dbReference>